<dbReference type="Pfam" id="PF00583">
    <property type="entry name" value="Acetyltransf_1"/>
    <property type="match status" value="1"/>
</dbReference>
<gene>
    <name evidence="2" type="ORF">SAMN05216431_10678</name>
</gene>
<reference evidence="2 3" key="1">
    <citation type="submission" date="2016-10" db="EMBL/GenBank/DDBJ databases">
        <authorList>
            <person name="Varghese N."/>
            <person name="Submissions S."/>
        </authorList>
    </citation>
    <scope>NUCLEOTIDE SEQUENCE [LARGE SCALE GENOMIC DNA]</scope>
    <source>
        <strain evidence="2 3">WC1T17</strain>
    </source>
</reference>
<proteinExistence type="predicted"/>
<protein>
    <submittedName>
        <fullName evidence="2">Riboflavin biosynthesis RibT protein</fullName>
    </submittedName>
</protein>
<dbReference type="Proteomes" id="UP000182089">
    <property type="component" value="Unassembled WGS sequence"/>
</dbReference>
<evidence type="ECO:0000313" key="2">
    <source>
        <dbReference type="EMBL" id="SEM66373.1"/>
    </source>
</evidence>
<dbReference type="SUPFAM" id="SSF55729">
    <property type="entry name" value="Acyl-CoA N-acyltransferases (Nat)"/>
    <property type="match status" value="1"/>
</dbReference>
<sequence length="121" mass="14025">MLYKYKNDYEKIAMGLLSFIPDLKEISHLKACLAGYQTDDDRYLYLWKNDTGDFIGIVGIERDTDSHLLMVRHIAVTPAERGHGVTFLMLDALRQLYPDDEFMGSMDTAFLLARWEERENG</sequence>
<accession>A0ABY1ABL0</accession>
<evidence type="ECO:0000313" key="3">
    <source>
        <dbReference type="Proteomes" id="UP000182089"/>
    </source>
</evidence>
<organism evidence="2 3">
    <name type="scientific">Ligilactobacillus ruminis</name>
    <dbReference type="NCBI Taxonomy" id="1623"/>
    <lineage>
        <taxon>Bacteria</taxon>
        <taxon>Bacillati</taxon>
        <taxon>Bacillota</taxon>
        <taxon>Bacilli</taxon>
        <taxon>Lactobacillales</taxon>
        <taxon>Lactobacillaceae</taxon>
        <taxon>Ligilactobacillus</taxon>
    </lineage>
</organism>
<dbReference type="InterPro" id="IPR000182">
    <property type="entry name" value="GNAT_dom"/>
</dbReference>
<dbReference type="EMBL" id="FOCC01000006">
    <property type="protein sequence ID" value="SEM66373.1"/>
    <property type="molecule type" value="Genomic_DNA"/>
</dbReference>
<comment type="caution">
    <text evidence="2">The sequence shown here is derived from an EMBL/GenBank/DDBJ whole genome shotgun (WGS) entry which is preliminary data.</text>
</comment>
<name>A0ABY1ABL0_9LACO</name>
<evidence type="ECO:0000259" key="1">
    <source>
        <dbReference type="Pfam" id="PF00583"/>
    </source>
</evidence>
<dbReference type="InterPro" id="IPR016181">
    <property type="entry name" value="Acyl_CoA_acyltransferase"/>
</dbReference>
<feature type="domain" description="N-acetyltransferase" evidence="1">
    <location>
        <begin position="34"/>
        <end position="99"/>
    </location>
</feature>
<dbReference type="Gene3D" id="3.40.630.30">
    <property type="match status" value="1"/>
</dbReference>